<name>A0A7G9RYV9_9FIRM</name>
<evidence type="ECO:0000259" key="1">
    <source>
        <dbReference type="PROSITE" id="PS51186"/>
    </source>
</evidence>
<dbReference type="Proteomes" id="UP000515928">
    <property type="component" value="Chromosome"/>
</dbReference>
<keyword evidence="2" id="KW-0808">Transferase</keyword>
<dbReference type="InterPro" id="IPR016181">
    <property type="entry name" value="Acyl_CoA_acyltransferase"/>
</dbReference>
<dbReference type="InterPro" id="IPR000182">
    <property type="entry name" value="GNAT_dom"/>
</dbReference>
<dbReference type="KEGG" id="eio:H9L01_10540"/>
<dbReference type="EMBL" id="CP060715">
    <property type="protein sequence ID" value="QNN60784.1"/>
    <property type="molecule type" value="Genomic_DNA"/>
</dbReference>
<dbReference type="RefSeq" id="WP_187533906.1">
    <property type="nucleotide sequence ID" value="NZ_CBCSHU010000021.1"/>
</dbReference>
<keyword evidence="3" id="KW-1185">Reference proteome</keyword>
<accession>A0A7G9RYV9</accession>
<gene>
    <name evidence="2" type="ORF">H9L01_10540</name>
</gene>
<sequence>MKKVLINNHEYQFTNDILNMPAIRQSFNKLTLEVFEISFEDWYQQGYWKDQYQPYVLLDNDVVVANVSVNKMRIKKDSDIYNVIQIGTVCTQEAYRNKGLIRYLMNQVLTDYKDQCIYLFANDTVLDFYPKFGFKYHNEYQYVISNEQPSNHDFKKINLSGANHLSHFTQYYKIGNPFSKVEMIDNLSLIMFYLSGPFSEMIYYSKSLEIYAIYDDETHMLFDVYGTIKLSLEEIIGSLTDTSKVTLGFTPIDSQNMHVTEGDFDDNALFVINDSENTFGNTMCLPYLSHA</sequence>
<evidence type="ECO:0000313" key="3">
    <source>
        <dbReference type="Proteomes" id="UP000515928"/>
    </source>
</evidence>
<protein>
    <submittedName>
        <fullName evidence="2">GNAT family N-acetyltransferase</fullName>
    </submittedName>
</protein>
<evidence type="ECO:0000313" key="2">
    <source>
        <dbReference type="EMBL" id="QNN60784.1"/>
    </source>
</evidence>
<dbReference type="Gene3D" id="3.40.630.30">
    <property type="match status" value="1"/>
</dbReference>
<dbReference type="GO" id="GO:0016747">
    <property type="term" value="F:acyltransferase activity, transferring groups other than amino-acyl groups"/>
    <property type="evidence" value="ECO:0007669"/>
    <property type="project" value="InterPro"/>
</dbReference>
<proteinExistence type="predicted"/>
<dbReference type="CDD" id="cd04301">
    <property type="entry name" value="NAT_SF"/>
    <property type="match status" value="1"/>
</dbReference>
<organism evidence="2 3">
    <name type="scientific">Erysipelothrix inopinata</name>
    <dbReference type="NCBI Taxonomy" id="225084"/>
    <lineage>
        <taxon>Bacteria</taxon>
        <taxon>Bacillati</taxon>
        <taxon>Bacillota</taxon>
        <taxon>Erysipelotrichia</taxon>
        <taxon>Erysipelotrichales</taxon>
        <taxon>Erysipelotrichaceae</taxon>
        <taxon>Erysipelothrix</taxon>
    </lineage>
</organism>
<reference evidence="2 3" key="1">
    <citation type="submission" date="2020-08" db="EMBL/GenBank/DDBJ databases">
        <title>Genome sequence of Erysipelothrix inopinata DSM 15511T.</title>
        <authorList>
            <person name="Hyun D.-W."/>
            <person name="Bae J.-W."/>
        </authorList>
    </citation>
    <scope>NUCLEOTIDE SEQUENCE [LARGE SCALE GENOMIC DNA]</scope>
    <source>
        <strain evidence="2 3">DSM 15511</strain>
    </source>
</reference>
<feature type="domain" description="N-acetyltransferase" evidence="1">
    <location>
        <begin position="15"/>
        <end position="160"/>
    </location>
</feature>
<dbReference type="Pfam" id="PF13527">
    <property type="entry name" value="Acetyltransf_9"/>
    <property type="match status" value="1"/>
</dbReference>
<dbReference type="AlphaFoldDB" id="A0A7G9RYV9"/>
<dbReference type="PROSITE" id="PS51186">
    <property type="entry name" value="GNAT"/>
    <property type="match status" value="1"/>
</dbReference>
<dbReference type="SUPFAM" id="SSF55729">
    <property type="entry name" value="Acyl-CoA N-acyltransferases (Nat)"/>
    <property type="match status" value="1"/>
</dbReference>